<gene>
    <name evidence="3" type="ORF">E6K79_04205</name>
</gene>
<sequence length="412" mass="43273">MFGSMRQTSDERGAALVIALMVLLVLVTVSAALVTTSIVNTRLSGADQQRAKALDIAEAGVAEAVARIKSGEVPTNNNPKMVTKIFLVNGGSVPVLGTDSTGLATAQPGGNWLNYSTQTRTANTLTVQYKTDGARSSIYKYDVNKSFPINTLTGMPIYEVTSTGIAGQAKRTLQVDIVSQPFNLNIKGALASNVGVKFTGNAWACGYNHRVETPANTGDNGRAGVGGCNENPALQHWEVGSNDLTGIWSGGNVNSGGGANRDGNPPEQSAQPGFYTGPWDALGLSQAQFFTLTGPAQSSVPGNLNANTYLDNDGVTQNASGNFTVNGTGSGLLYVDGDLTMNNTFTWRGLIYVEGDVKLNGSAWVLGSLIVKGQTETKFNGGATILYSYDAISQYVSKYGGSISNLSWRELP</sequence>
<evidence type="ECO:0000256" key="1">
    <source>
        <dbReference type="SAM" id="MobiDB-lite"/>
    </source>
</evidence>
<dbReference type="Proteomes" id="UP000317691">
    <property type="component" value="Unassembled WGS sequence"/>
</dbReference>
<evidence type="ECO:0000259" key="2">
    <source>
        <dbReference type="Pfam" id="PF14341"/>
    </source>
</evidence>
<dbReference type="EMBL" id="VBOZ01000010">
    <property type="protein sequence ID" value="TMQ66069.1"/>
    <property type="molecule type" value="Genomic_DNA"/>
</dbReference>
<feature type="domain" description="Type 4 fimbrial biogenesis protein PilX N-terminal" evidence="2">
    <location>
        <begin position="12"/>
        <end position="61"/>
    </location>
</feature>
<protein>
    <recommendedName>
        <fullName evidence="2">Type 4 fimbrial biogenesis protein PilX N-terminal domain-containing protein</fullName>
    </recommendedName>
</protein>
<comment type="caution">
    <text evidence="3">The sequence shown here is derived from an EMBL/GenBank/DDBJ whole genome shotgun (WGS) entry which is preliminary data.</text>
</comment>
<reference evidence="3 4" key="1">
    <citation type="journal article" date="2019" name="Nat. Microbiol.">
        <title>Mediterranean grassland soil C-N compound turnover is dependent on rainfall and depth, and is mediated by genomically divergent microorganisms.</title>
        <authorList>
            <person name="Diamond S."/>
            <person name="Andeer P.F."/>
            <person name="Li Z."/>
            <person name="Crits-Christoph A."/>
            <person name="Burstein D."/>
            <person name="Anantharaman K."/>
            <person name="Lane K.R."/>
            <person name="Thomas B.C."/>
            <person name="Pan C."/>
            <person name="Northen T.R."/>
            <person name="Banfield J.F."/>
        </authorList>
    </citation>
    <scope>NUCLEOTIDE SEQUENCE [LARGE SCALE GENOMIC DNA]</scope>
    <source>
        <strain evidence="3">WS_9</strain>
    </source>
</reference>
<dbReference type="InterPro" id="IPR025746">
    <property type="entry name" value="PilX_N_dom"/>
</dbReference>
<feature type="region of interest" description="Disordered" evidence="1">
    <location>
        <begin position="248"/>
        <end position="275"/>
    </location>
</feature>
<evidence type="ECO:0000313" key="3">
    <source>
        <dbReference type="EMBL" id="TMQ66069.1"/>
    </source>
</evidence>
<organism evidence="3 4">
    <name type="scientific">Eiseniibacteriota bacterium</name>
    <dbReference type="NCBI Taxonomy" id="2212470"/>
    <lineage>
        <taxon>Bacteria</taxon>
        <taxon>Candidatus Eiseniibacteriota</taxon>
    </lineage>
</organism>
<dbReference type="Pfam" id="PF14341">
    <property type="entry name" value="PilX_N"/>
    <property type="match status" value="1"/>
</dbReference>
<evidence type="ECO:0000313" key="4">
    <source>
        <dbReference type="Proteomes" id="UP000317691"/>
    </source>
</evidence>
<name>A0A538TR17_UNCEI</name>
<dbReference type="AlphaFoldDB" id="A0A538TR17"/>
<proteinExistence type="predicted"/>
<accession>A0A538TR17</accession>